<keyword evidence="4" id="KW-1185">Reference proteome</keyword>
<dbReference type="Proteomes" id="UP000247594">
    <property type="component" value="Unassembled WGS sequence"/>
</dbReference>
<comment type="caution">
    <text evidence="2">The sequence shown here is derived from an EMBL/GenBank/DDBJ whole genome shotgun (WGS) entry which is preliminary data.</text>
</comment>
<name>A0AAE5TJ18_AVIPA</name>
<gene>
    <name evidence="2" type="ORF">DM482_03830</name>
    <name evidence="1" type="ORF">M5S13_03575</name>
</gene>
<dbReference type="EMBL" id="QJPJ01000004">
    <property type="protein sequence ID" value="PXZ39872.1"/>
    <property type="molecule type" value="Genomic_DNA"/>
</dbReference>
<dbReference type="RefSeq" id="WP_110479144.1">
    <property type="nucleotide sequence ID" value="NZ_CP081939.1"/>
</dbReference>
<reference evidence="2 3" key="1">
    <citation type="submission" date="2018-06" db="EMBL/GenBank/DDBJ databases">
        <authorList>
            <person name="Teymurazov M."/>
            <person name="Kislichkina A."/>
            <person name="Abaymova A."/>
            <person name="Mukhina T."/>
            <person name="Mayskaya N."/>
            <person name="Svetoch E."/>
            <person name="Bogun A."/>
        </authorList>
    </citation>
    <scope>NUCLEOTIDE SEQUENCE [LARGE SCALE GENOMIC DNA]</scope>
    <source>
        <strain evidence="2 3">SCPM-O-B-8406</strain>
    </source>
</reference>
<evidence type="ECO:0000313" key="3">
    <source>
        <dbReference type="Proteomes" id="UP000247594"/>
    </source>
</evidence>
<reference evidence="1 4" key="2">
    <citation type="journal article" date="2022" name="Front. Microbiol.">
        <title>Commensal bacteria contribute to the growth of multidrug-resistant Avibacterium paragallinarum in chickens.</title>
        <authorList>
            <person name="Zhu J."/>
            <person name="Chen Y."/>
            <person name="Wu Y."/>
            <person name="Wang Y."/>
            <person name="Zhu K."/>
        </authorList>
    </citation>
    <scope>NUCLEOTIDE SEQUENCE [LARGE SCALE GENOMIC DNA]</scope>
    <source>
        <strain evidence="1 4">AV25</strain>
    </source>
</reference>
<dbReference type="Proteomes" id="UP001347884">
    <property type="component" value="Unassembled WGS sequence"/>
</dbReference>
<proteinExistence type="predicted"/>
<sequence>MYQAELKFINYDFPIGRDEAKKACYKKEFCLSLCLEIGCRNDNAIEYFYLYVMDYDYLFPLII</sequence>
<evidence type="ECO:0000313" key="2">
    <source>
        <dbReference type="EMBL" id="PXZ39872.1"/>
    </source>
</evidence>
<evidence type="ECO:0000313" key="4">
    <source>
        <dbReference type="Proteomes" id="UP001347884"/>
    </source>
</evidence>
<organism evidence="2 3">
    <name type="scientific">Avibacterium paragallinarum</name>
    <name type="common">Haemophilus gallinarum</name>
    <dbReference type="NCBI Taxonomy" id="728"/>
    <lineage>
        <taxon>Bacteria</taxon>
        <taxon>Pseudomonadati</taxon>
        <taxon>Pseudomonadota</taxon>
        <taxon>Gammaproteobacteria</taxon>
        <taxon>Pasteurellales</taxon>
        <taxon>Pasteurellaceae</taxon>
        <taxon>Avibacterium</taxon>
    </lineage>
</organism>
<protein>
    <submittedName>
        <fullName evidence="2">Uncharacterized protein</fullName>
    </submittedName>
</protein>
<dbReference type="EMBL" id="JAMDKF010000006">
    <property type="protein sequence ID" value="MEE6040975.1"/>
    <property type="molecule type" value="Genomic_DNA"/>
</dbReference>
<accession>A0AAE5TJ18</accession>
<evidence type="ECO:0000313" key="1">
    <source>
        <dbReference type="EMBL" id="MEE6040975.1"/>
    </source>
</evidence>
<dbReference type="AlphaFoldDB" id="A0AAE5TJ18"/>
<reference evidence="1" key="3">
    <citation type="submission" date="2022-05" db="EMBL/GenBank/DDBJ databases">
        <authorList>
            <person name="Chen Y."/>
            <person name="Zhu J."/>
            <person name="Zhu K."/>
        </authorList>
    </citation>
    <scope>NUCLEOTIDE SEQUENCE</scope>
    <source>
        <strain evidence="1">AV25</strain>
    </source>
</reference>